<comment type="caution">
    <text evidence="3">The sequence shown here is derived from an EMBL/GenBank/DDBJ whole genome shotgun (WGS) entry which is preliminary data.</text>
</comment>
<feature type="signal peptide" evidence="1">
    <location>
        <begin position="1"/>
        <end position="28"/>
    </location>
</feature>
<feature type="domain" description="PKD" evidence="2">
    <location>
        <begin position="146"/>
        <end position="219"/>
    </location>
</feature>
<gene>
    <name evidence="3" type="ORF">FJY68_00840</name>
</gene>
<dbReference type="InterPro" id="IPR035986">
    <property type="entry name" value="PKD_dom_sf"/>
</dbReference>
<dbReference type="Proteomes" id="UP000779900">
    <property type="component" value="Unassembled WGS sequence"/>
</dbReference>
<evidence type="ECO:0000259" key="2">
    <source>
        <dbReference type="Pfam" id="PF00801"/>
    </source>
</evidence>
<evidence type="ECO:0000313" key="3">
    <source>
        <dbReference type="EMBL" id="MBM3330377.1"/>
    </source>
</evidence>
<reference evidence="3" key="1">
    <citation type="submission" date="2019-03" db="EMBL/GenBank/DDBJ databases">
        <title>Lake Tanganyika Metagenome-Assembled Genomes (MAGs).</title>
        <authorList>
            <person name="Tran P."/>
        </authorList>
    </citation>
    <scope>NUCLEOTIDE SEQUENCE</scope>
    <source>
        <strain evidence="3">K_DeepCast_150m_m2_040</strain>
    </source>
</reference>
<accession>A0A937XBW9</accession>
<dbReference type="Pfam" id="PF00801">
    <property type="entry name" value="PKD"/>
    <property type="match status" value="1"/>
</dbReference>
<protein>
    <recommendedName>
        <fullName evidence="2">PKD domain-containing protein</fullName>
    </recommendedName>
</protein>
<organism evidence="3 4">
    <name type="scientific">candidate division WOR-3 bacterium</name>
    <dbReference type="NCBI Taxonomy" id="2052148"/>
    <lineage>
        <taxon>Bacteria</taxon>
        <taxon>Bacteria division WOR-3</taxon>
    </lineage>
</organism>
<name>A0A937XBW9_UNCW3</name>
<keyword evidence="1" id="KW-0732">Signal</keyword>
<dbReference type="InterPro" id="IPR000601">
    <property type="entry name" value="PKD_dom"/>
</dbReference>
<dbReference type="SUPFAM" id="SSF49299">
    <property type="entry name" value="PKD domain"/>
    <property type="match status" value="2"/>
</dbReference>
<feature type="chain" id="PRO_5036976263" description="PKD domain-containing protein" evidence="1">
    <location>
        <begin position="29"/>
        <end position="328"/>
    </location>
</feature>
<evidence type="ECO:0000313" key="4">
    <source>
        <dbReference type="Proteomes" id="UP000779900"/>
    </source>
</evidence>
<dbReference type="AlphaFoldDB" id="A0A937XBW9"/>
<dbReference type="Gene3D" id="2.60.40.10">
    <property type="entry name" value="Immunoglobulins"/>
    <property type="match status" value="2"/>
</dbReference>
<evidence type="ECO:0000256" key="1">
    <source>
        <dbReference type="SAM" id="SignalP"/>
    </source>
</evidence>
<dbReference type="PROSITE" id="PS51257">
    <property type="entry name" value="PROKAR_LIPOPROTEIN"/>
    <property type="match status" value="1"/>
</dbReference>
<proteinExistence type="predicted"/>
<sequence length="328" mass="34912">MVNNRIRILSSAIAVVACLAATSCSSNINPDTPPPPGGTVISKVGVNCPFQVTASDPDFDRVSVRIDWNNGDTSDWSAAFWSGDTLTLEHAWSAPGTFRISAQARDEKGAFSAWSNWHAVTIADTVNAPPGLPSAPAGPDTGFIDSTYEFSTLAGDPNGDRIRLQFDWGDGDTSGWSSLVPENTTVTMSHGWFLPGEYSLVARAKDEKGLVSDWSNVHVMVVVGDSVSRPPGIPLVPIGPDTGYVDSAYEFRTAGGDANGDSIMLQFDWGNGDTSAWSAPVAESTIVSLSHSWTAAGDFSIRARARDVGDLVSDWSSFHVLTVRDSLK</sequence>
<dbReference type="InterPro" id="IPR013783">
    <property type="entry name" value="Ig-like_fold"/>
</dbReference>
<dbReference type="EMBL" id="VGIR01000002">
    <property type="protein sequence ID" value="MBM3330377.1"/>
    <property type="molecule type" value="Genomic_DNA"/>
</dbReference>